<comment type="caution">
    <text evidence="1">The sequence shown here is derived from an EMBL/GenBank/DDBJ whole genome shotgun (WGS) entry which is preliminary data.</text>
</comment>
<dbReference type="EMBL" id="JAQQWN010000007">
    <property type="protein sequence ID" value="KAK8075755.1"/>
    <property type="molecule type" value="Genomic_DNA"/>
</dbReference>
<dbReference type="RefSeq" id="XP_066666695.1">
    <property type="nucleotide sequence ID" value="XM_066814733.1"/>
</dbReference>
<proteinExistence type="predicted"/>
<organism evidence="1 2">
    <name type="scientific">Apiospora hydei</name>
    <dbReference type="NCBI Taxonomy" id="1337664"/>
    <lineage>
        <taxon>Eukaryota</taxon>
        <taxon>Fungi</taxon>
        <taxon>Dikarya</taxon>
        <taxon>Ascomycota</taxon>
        <taxon>Pezizomycotina</taxon>
        <taxon>Sordariomycetes</taxon>
        <taxon>Xylariomycetidae</taxon>
        <taxon>Amphisphaeriales</taxon>
        <taxon>Apiosporaceae</taxon>
        <taxon>Apiospora</taxon>
    </lineage>
</organism>
<gene>
    <name evidence="1" type="ORF">PG997_010418</name>
</gene>
<name>A0ABR1W010_9PEZI</name>
<dbReference type="Proteomes" id="UP001433268">
    <property type="component" value="Unassembled WGS sequence"/>
</dbReference>
<evidence type="ECO:0000313" key="2">
    <source>
        <dbReference type="Proteomes" id="UP001433268"/>
    </source>
</evidence>
<accession>A0ABR1W010</accession>
<evidence type="ECO:0008006" key="3">
    <source>
        <dbReference type="Google" id="ProtNLM"/>
    </source>
</evidence>
<protein>
    <recommendedName>
        <fullName evidence="3">WW domain-containing protein</fullName>
    </recommendedName>
</protein>
<reference evidence="1 2" key="1">
    <citation type="submission" date="2023-01" db="EMBL/GenBank/DDBJ databases">
        <title>Analysis of 21 Apiospora genomes using comparative genomics revels a genus with tremendous synthesis potential of carbohydrate active enzymes and secondary metabolites.</title>
        <authorList>
            <person name="Sorensen T."/>
        </authorList>
    </citation>
    <scope>NUCLEOTIDE SEQUENCE [LARGE SCALE GENOMIC DNA]</scope>
    <source>
        <strain evidence="1 2">CBS 114990</strain>
    </source>
</reference>
<dbReference type="GeneID" id="92047793"/>
<sequence length="487" mass="54475">MRNHTQKMEDLLRFRRWTSCLVLGKHKSGSVNSLEPKSRSSEFRASYDASVLATFDSDCSENLISRDIVEQIIGHEIGDPPSGFNIVFIAFNIIGQKQRFETSHRVTEIPRFENILFGHSRPSEDATGPSPLALHILGQGDLSESCACCTEDVCRLGGPGGVNHYVWYNNTPDGMHRCASTNGSIHTADSACNNRPPACEHIHTMENPRSNSSPSSSELQAFAERLGVSDEGCSFGDRTEEDKGHRLPAVRPEVPKLQQLSRAMSKLASSLLGREIKRAARTRKVKDIIAGKGLPVQTKGSEDIDNQRISLEGLCEATSDYYETPSVPTRPPLRSNYTSSNSDILTRAKKRETSMNRRGEATEQWDYPQEMEEHIREQHEYHQQPTSISSPAHDYIYSGETHITGGIGDVPRSMAGEAVACGSFPTNEGGRYIDYTSEAEVPILPFPDDYWTYDAERQNYYHIDLEDDGSTTKIWYPPEFLEAHRDK</sequence>
<keyword evidence="2" id="KW-1185">Reference proteome</keyword>
<evidence type="ECO:0000313" key="1">
    <source>
        <dbReference type="EMBL" id="KAK8075755.1"/>
    </source>
</evidence>